<feature type="compositionally biased region" description="Basic and acidic residues" evidence="1">
    <location>
        <begin position="122"/>
        <end position="178"/>
    </location>
</feature>
<accession>A0A371HC85</accession>
<dbReference type="AlphaFoldDB" id="A0A371HC85"/>
<evidence type="ECO:0000313" key="3">
    <source>
        <dbReference type="Proteomes" id="UP000257109"/>
    </source>
</evidence>
<feature type="region of interest" description="Disordered" evidence="1">
    <location>
        <begin position="100"/>
        <end position="178"/>
    </location>
</feature>
<feature type="region of interest" description="Disordered" evidence="1">
    <location>
        <begin position="250"/>
        <end position="275"/>
    </location>
</feature>
<reference evidence="2" key="1">
    <citation type="submission" date="2018-05" db="EMBL/GenBank/DDBJ databases">
        <title>Draft genome of Mucuna pruriens seed.</title>
        <authorList>
            <person name="Nnadi N.E."/>
            <person name="Vos R."/>
            <person name="Hasami M.H."/>
            <person name="Devisetty U.K."/>
            <person name="Aguiy J.C."/>
        </authorList>
    </citation>
    <scope>NUCLEOTIDE SEQUENCE [LARGE SCALE GENOMIC DNA]</scope>
    <source>
        <strain evidence="2">JCA_2017</strain>
    </source>
</reference>
<organism evidence="2 3">
    <name type="scientific">Mucuna pruriens</name>
    <name type="common">Velvet bean</name>
    <name type="synonym">Dolichos pruriens</name>
    <dbReference type="NCBI Taxonomy" id="157652"/>
    <lineage>
        <taxon>Eukaryota</taxon>
        <taxon>Viridiplantae</taxon>
        <taxon>Streptophyta</taxon>
        <taxon>Embryophyta</taxon>
        <taxon>Tracheophyta</taxon>
        <taxon>Spermatophyta</taxon>
        <taxon>Magnoliopsida</taxon>
        <taxon>eudicotyledons</taxon>
        <taxon>Gunneridae</taxon>
        <taxon>Pentapetalae</taxon>
        <taxon>rosids</taxon>
        <taxon>fabids</taxon>
        <taxon>Fabales</taxon>
        <taxon>Fabaceae</taxon>
        <taxon>Papilionoideae</taxon>
        <taxon>50 kb inversion clade</taxon>
        <taxon>NPAAA clade</taxon>
        <taxon>indigoferoid/millettioid clade</taxon>
        <taxon>Phaseoleae</taxon>
        <taxon>Mucuna</taxon>
    </lineage>
</organism>
<protein>
    <submittedName>
        <fullName evidence="2">Uncharacterized protein</fullName>
    </submittedName>
</protein>
<proteinExistence type="predicted"/>
<dbReference type="Proteomes" id="UP000257109">
    <property type="component" value="Unassembled WGS sequence"/>
</dbReference>
<name>A0A371HC85_MUCPR</name>
<gene>
    <name evidence="2" type="ORF">CR513_16519</name>
</gene>
<keyword evidence="3" id="KW-1185">Reference proteome</keyword>
<dbReference type="EMBL" id="QJKJ01003030">
    <property type="protein sequence ID" value="RDY00314.1"/>
    <property type="molecule type" value="Genomic_DNA"/>
</dbReference>
<comment type="caution">
    <text evidence="2">The sequence shown here is derived from an EMBL/GenBank/DDBJ whole genome shotgun (WGS) entry which is preliminary data.</text>
</comment>
<evidence type="ECO:0000313" key="2">
    <source>
        <dbReference type="EMBL" id="RDY00314.1"/>
    </source>
</evidence>
<evidence type="ECO:0000256" key="1">
    <source>
        <dbReference type="SAM" id="MobiDB-lite"/>
    </source>
</evidence>
<feature type="non-terminal residue" evidence="2">
    <location>
        <position position="1"/>
    </location>
</feature>
<sequence length="275" mass="31298">MIARTKIDVHAGILLMEFEDNLLQFNIFEVMKHPTEHHSIFNIDIIDELVEEYMQIGTGNADFSNLSDSDNNIADIADIVHIFEFSYLTDLLCKTTNCQHQKASPIGNNGGSQVQFRQPSPKADEAKSDYRDKKGAESDSTHKKGVEFDSKDKKLAKFNSRDKKRAETDSNNREEAKIDSNILKEAKINSNNREEAETDSNIQEEQFPVIIANNLHQEQEEKLLKVLRKHKKAIGWTGSPTYKAAVEMTESDHPRCSEERSDETTCSRDHLSHFG</sequence>